<feature type="transmembrane region" description="Helical" evidence="1">
    <location>
        <begin position="116"/>
        <end position="135"/>
    </location>
</feature>
<gene>
    <name evidence="3" type="ORF">SAMN05216252_12361</name>
</gene>
<feature type="transmembrane region" description="Helical" evidence="1">
    <location>
        <begin position="18"/>
        <end position="45"/>
    </location>
</feature>
<name>A0A239MAT9_9ACTN</name>
<organism evidence="3 4">
    <name type="scientific">Actinacidiphila glaucinigra</name>
    <dbReference type="NCBI Taxonomy" id="235986"/>
    <lineage>
        <taxon>Bacteria</taxon>
        <taxon>Bacillati</taxon>
        <taxon>Actinomycetota</taxon>
        <taxon>Actinomycetes</taxon>
        <taxon>Kitasatosporales</taxon>
        <taxon>Streptomycetaceae</taxon>
        <taxon>Actinacidiphila</taxon>
    </lineage>
</organism>
<keyword evidence="1" id="KW-0472">Membrane</keyword>
<feature type="transmembrane region" description="Helical" evidence="1">
    <location>
        <begin position="65"/>
        <end position="85"/>
    </location>
</feature>
<feature type="domain" description="DUF7144" evidence="2">
    <location>
        <begin position="23"/>
        <end position="136"/>
    </location>
</feature>
<keyword evidence="4" id="KW-1185">Reference proteome</keyword>
<dbReference type="Proteomes" id="UP000198280">
    <property type="component" value="Unassembled WGS sequence"/>
</dbReference>
<sequence>MAATGTTPTPKRGNHSAWAYGGVTFAGVLLLVDGVLAIFQGISGIAADNVYARIGDYVYKFNLTAWGWIHLVLGVLLVVTGTGLLSGAALWSRIMGVVLAGLGIIVSFLYLPYLPFWSIILIALDIFIIWALSHYRPERSPAA</sequence>
<dbReference type="EMBL" id="FZOF01000023">
    <property type="protein sequence ID" value="SNT39213.1"/>
    <property type="molecule type" value="Genomic_DNA"/>
</dbReference>
<evidence type="ECO:0000256" key="1">
    <source>
        <dbReference type="SAM" id="Phobius"/>
    </source>
</evidence>
<dbReference type="InterPro" id="IPR055568">
    <property type="entry name" value="DUF7144"/>
</dbReference>
<reference evidence="3 4" key="1">
    <citation type="submission" date="2017-06" db="EMBL/GenBank/DDBJ databases">
        <authorList>
            <person name="Kim H.J."/>
            <person name="Triplett B.A."/>
        </authorList>
    </citation>
    <scope>NUCLEOTIDE SEQUENCE [LARGE SCALE GENOMIC DNA]</scope>
    <source>
        <strain evidence="3 4">CGMCC 4.1858</strain>
    </source>
</reference>
<dbReference type="AlphaFoldDB" id="A0A239MAT9"/>
<evidence type="ECO:0000259" key="2">
    <source>
        <dbReference type="Pfam" id="PF23636"/>
    </source>
</evidence>
<protein>
    <recommendedName>
        <fullName evidence="2">DUF7144 domain-containing protein</fullName>
    </recommendedName>
</protein>
<feature type="transmembrane region" description="Helical" evidence="1">
    <location>
        <begin position="90"/>
        <end position="110"/>
    </location>
</feature>
<evidence type="ECO:0000313" key="4">
    <source>
        <dbReference type="Proteomes" id="UP000198280"/>
    </source>
</evidence>
<dbReference type="RefSeq" id="WP_179280070.1">
    <property type="nucleotide sequence ID" value="NZ_FZOF01000023.1"/>
</dbReference>
<keyword evidence="1" id="KW-1133">Transmembrane helix</keyword>
<proteinExistence type="predicted"/>
<dbReference type="Pfam" id="PF23636">
    <property type="entry name" value="DUF7144"/>
    <property type="match status" value="1"/>
</dbReference>
<accession>A0A239MAT9</accession>
<keyword evidence="1" id="KW-0812">Transmembrane</keyword>
<evidence type="ECO:0000313" key="3">
    <source>
        <dbReference type="EMBL" id="SNT39213.1"/>
    </source>
</evidence>